<dbReference type="EMBL" id="CP002207">
    <property type="protein sequence ID" value="ADP32457.1"/>
    <property type="molecule type" value="Genomic_DNA"/>
</dbReference>
<name>A0ABM5LX01_BACA1</name>
<reference evidence="1 2" key="1">
    <citation type="journal article" date="2011" name="Front. Microbiol.">
        <title>Genomic signatures of strain selection and enhancement in Bacillus atrophaeus var. globigii, a historical biowarfare simulant.</title>
        <authorList>
            <person name="Gibbons H.S."/>
            <person name="Broomall S.M."/>
            <person name="McNew L.A."/>
            <person name="Daligault H."/>
            <person name="Chapman C."/>
            <person name="Bruce D."/>
            <person name="Karavis M."/>
            <person name="Krepps M."/>
            <person name="McGregor P.A."/>
            <person name="Hong C."/>
            <person name="Park K.H."/>
            <person name="Akmal A."/>
            <person name="Feldman A."/>
            <person name="Lin J.S."/>
            <person name="Chang W.E."/>
            <person name="Higgs B.W."/>
            <person name="Demirev P."/>
            <person name="Lindquist J."/>
            <person name="Liem A."/>
            <person name="Fochler E."/>
            <person name="Read T.D."/>
            <person name="Tapia R."/>
            <person name="Johnson S."/>
            <person name="Bishop-Lilly K.A."/>
            <person name="Detter C."/>
            <person name="Han C."/>
            <person name="Sozhamannan S."/>
            <person name="Rosenzweig C.N."/>
            <person name="Skowronski E.W."/>
        </authorList>
    </citation>
    <scope>NUCLEOTIDE SEQUENCE [LARGE SCALE GENOMIC DNA]</scope>
    <source>
        <strain evidence="1 2">1942</strain>
    </source>
</reference>
<accession>A0ABM5LX01</accession>
<gene>
    <name evidence="1" type="ordered locus">BATR1942_07590</name>
</gene>
<dbReference type="Proteomes" id="UP000006867">
    <property type="component" value="Chromosome"/>
</dbReference>
<dbReference type="RefSeq" id="WP_003325951.1">
    <property type="nucleotide sequence ID" value="NC_014639.1"/>
</dbReference>
<keyword evidence="2" id="KW-1185">Reference proteome</keyword>
<organism evidence="1 2">
    <name type="scientific">Bacillus atrophaeus (strain 1942)</name>
    <dbReference type="NCBI Taxonomy" id="720555"/>
    <lineage>
        <taxon>Bacteria</taxon>
        <taxon>Bacillati</taxon>
        <taxon>Bacillota</taxon>
        <taxon>Bacilli</taxon>
        <taxon>Bacillales</taxon>
        <taxon>Bacillaceae</taxon>
        <taxon>Bacillus</taxon>
    </lineage>
</organism>
<evidence type="ECO:0000313" key="1">
    <source>
        <dbReference type="EMBL" id="ADP32457.1"/>
    </source>
</evidence>
<evidence type="ECO:0000313" key="2">
    <source>
        <dbReference type="Proteomes" id="UP000006867"/>
    </source>
</evidence>
<sequence>MTKQEREDYLIRLGLRTFKLNRNNQTKELWAVEKDVCPVNGDLTKYSLHRYDVIKRKMVIVFVGSYDEVHEAIRTLELKK</sequence>
<proteinExistence type="predicted"/>
<protein>
    <submittedName>
        <fullName evidence="1">Uncharacterized protein</fullName>
    </submittedName>
</protein>